<evidence type="ECO:0000313" key="2">
    <source>
        <dbReference type="Proteomes" id="UP001595916"/>
    </source>
</evidence>
<sequence length="184" mass="21810">MAANKEVWYLEERLRQEIALSIKDFGLPKYEDIPDIGMFLDQVTKYISKYMEPLESITITSSMISNYVKMGLIESPIKKQYYTEQIACLIFITLAKSVLSLEDIRICMENQKQICDMRMSYEYFREEFERTLFRVFGLEDRSENAGKEEAQEKIMLRNTVITVAHKVYLDKCFSRLCKEKQDRD</sequence>
<proteinExistence type="predicted"/>
<accession>A0ABV9QHD0</accession>
<gene>
    <name evidence="1" type="ORF">ACFO4R_01400</name>
</gene>
<protein>
    <submittedName>
        <fullName evidence="1">DUF1836 domain-containing protein</fullName>
    </submittedName>
</protein>
<dbReference type="InterPro" id="IPR014975">
    <property type="entry name" value="DUF1836"/>
</dbReference>
<keyword evidence="2" id="KW-1185">Reference proteome</keyword>
<dbReference type="PANTHER" id="PTHR40056">
    <property type="entry name" value="HYPOTHETICAL CYTOSOLIC PROTEIN"/>
    <property type="match status" value="1"/>
</dbReference>
<dbReference type="RefSeq" id="WP_379787177.1">
    <property type="nucleotide sequence ID" value="NZ_JBHSHL010000003.1"/>
</dbReference>
<dbReference type="Proteomes" id="UP001595916">
    <property type="component" value="Unassembled WGS sequence"/>
</dbReference>
<evidence type="ECO:0000313" key="1">
    <source>
        <dbReference type="EMBL" id="MFC4803727.1"/>
    </source>
</evidence>
<dbReference type="EMBL" id="JBHSHL010000003">
    <property type="protein sequence ID" value="MFC4803727.1"/>
    <property type="molecule type" value="Genomic_DNA"/>
</dbReference>
<comment type="caution">
    <text evidence="1">The sequence shown here is derived from an EMBL/GenBank/DDBJ whole genome shotgun (WGS) entry which is preliminary data.</text>
</comment>
<dbReference type="PANTHER" id="PTHR40056:SF1">
    <property type="entry name" value="DUF1836 DOMAIN-CONTAINING PROTEIN"/>
    <property type="match status" value="1"/>
</dbReference>
<dbReference type="Pfam" id="PF08876">
    <property type="entry name" value="DUF1836"/>
    <property type="match status" value="1"/>
</dbReference>
<reference evidence="2" key="1">
    <citation type="journal article" date="2019" name="Int. J. Syst. Evol. Microbiol.">
        <title>The Global Catalogue of Microorganisms (GCM) 10K type strain sequencing project: providing services to taxonomists for standard genome sequencing and annotation.</title>
        <authorList>
            <consortium name="The Broad Institute Genomics Platform"/>
            <consortium name="The Broad Institute Genome Sequencing Center for Infectious Disease"/>
            <person name="Wu L."/>
            <person name="Ma J."/>
        </authorList>
    </citation>
    <scope>NUCLEOTIDE SEQUENCE [LARGE SCALE GENOMIC DNA]</scope>
    <source>
        <strain evidence="2">CCUG 46385</strain>
    </source>
</reference>
<organism evidence="1 2">
    <name type="scientific">Filifactor villosus</name>
    <dbReference type="NCBI Taxonomy" id="29374"/>
    <lineage>
        <taxon>Bacteria</taxon>
        <taxon>Bacillati</taxon>
        <taxon>Bacillota</taxon>
        <taxon>Clostridia</taxon>
        <taxon>Peptostreptococcales</taxon>
        <taxon>Filifactoraceae</taxon>
        <taxon>Filifactor</taxon>
    </lineage>
</organism>
<name>A0ABV9QHD0_9FIRM</name>